<evidence type="ECO:0000313" key="3">
    <source>
        <dbReference type="EMBL" id="HIU63188.1"/>
    </source>
</evidence>
<keyword evidence="2" id="KW-0472">Membrane</keyword>
<feature type="compositionally biased region" description="Basic and acidic residues" evidence="1">
    <location>
        <begin position="1"/>
        <end position="20"/>
    </location>
</feature>
<evidence type="ECO:0000256" key="1">
    <source>
        <dbReference type="SAM" id="MobiDB-lite"/>
    </source>
</evidence>
<evidence type="ECO:0000256" key="2">
    <source>
        <dbReference type="SAM" id="Phobius"/>
    </source>
</evidence>
<feature type="transmembrane region" description="Helical" evidence="2">
    <location>
        <begin position="50"/>
        <end position="70"/>
    </location>
</feature>
<reference evidence="3" key="1">
    <citation type="submission" date="2020-10" db="EMBL/GenBank/DDBJ databases">
        <authorList>
            <person name="Gilroy R."/>
        </authorList>
    </citation>
    <scope>NUCLEOTIDE SEQUENCE</scope>
    <source>
        <strain evidence="3">9366</strain>
    </source>
</reference>
<dbReference type="EMBL" id="DVNJ01000030">
    <property type="protein sequence ID" value="HIU63188.1"/>
    <property type="molecule type" value="Genomic_DNA"/>
</dbReference>
<accession>A0A9D1SKP2</accession>
<evidence type="ECO:0000313" key="4">
    <source>
        <dbReference type="Proteomes" id="UP000824145"/>
    </source>
</evidence>
<name>A0A9D1SKP2_9FIRM</name>
<dbReference type="AlphaFoldDB" id="A0A9D1SKP2"/>
<comment type="caution">
    <text evidence="3">The sequence shown here is derived from an EMBL/GenBank/DDBJ whole genome shotgun (WGS) entry which is preliminary data.</text>
</comment>
<feature type="transmembrane region" description="Helical" evidence="2">
    <location>
        <begin position="82"/>
        <end position="105"/>
    </location>
</feature>
<keyword evidence="2" id="KW-0812">Transmembrane</keyword>
<keyword evidence="2" id="KW-1133">Transmembrane helix</keyword>
<reference evidence="3" key="2">
    <citation type="journal article" date="2021" name="PeerJ">
        <title>Extensive microbial diversity within the chicken gut microbiome revealed by metagenomics and culture.</title>
        <authorList>
            <person name="Gilroy R."/>
            <person name="Ravi A."/>
            <person name="Getino M."/>
            <person name="Pursley I."/>
            <person name="Horton D.L."/>
            <person name="Alikhan N.F."/>
            <person name="Baker D."/>
            <person name="Gharbi K."/>
            <person name="Hall N."/>
            <person name="Watson M."/>
            <person name="Adriaenssens E.M."/>
            <person name="Foster-Nyarko E."/>
            <person name="Jarju S."/>
            <person name="Secka A."/>
            <person name="Antonio M."/>
            <person name="Oren A."/>
            <person name="Chaudhuri R.R."/>
            <person name="La Ragione R."/>
            <person name="Hildebrand F."/>
            <person name="Pallen M.J."/>
        </authorList>
    </citation>
    <scope>NUCLEOTIDE SEQUENCE</scope>
    <source>
        <strain evidence="3">9366</strain>
    </source>
</reference>
<proteinExistence type="predicted"/>
<feature type="region of interest" description="Disordered" evidence="1">
    <location>
        <begin position="1"/>
        <end position="22"/>
    </location>
</feature>
<protein>
    <submittedName>
        <fullName evidence="3">Uncharacterized protein</fullName>
    </submittedName>
</protein>
<dbReference type="Proteomes" id="UP000824145">
    <property type="component" value="Unassembled WGS sequence"/>
</dbReference>
<sequence length="111" mass="12518">MDKERKKKPLNEEESVKESAAEQAPVRAVFGVSSDDGRDVRVYGKDNYSFLWGLLAFFAPVVAFALRNLWKRNYPLRAKSMLIGSVLGIIFYIALFSMAIALIVLRFKAVS</sequence>
<organism evidence="3 4">
    <name type="scientific">Candidatus Caccalectryoclostridium excrementigallinarum</name>
    <dbReference type="NCBI Taxonomy" id="2840710"/>
    <lineage>
        <taxon>Bacteria</taxon>
        <taxon>Bacillati</taxon>
        <taxon>Bacillota</taxon>
        <taxon>Clostridia</taxon>
        <taxon>Christensenellales</taxon>
        <taxon>Christensenellaceae</taxon>
        <taxon>Christensenellaceae incertae sedis</taxon>
        <taxon>Candidatus Caccalectryoclostridium</taxon>
    </lineage>
</organism>
<gene>
    <name evidence="3" type="ORF">IAB07_05435</name>
</gene>